<name>A0A498MIU1_LABRO</name>
<keyword evidence="3" id="KW-1185">Reference proteome</keyword>
<evidence type="ECO:0000313" key="2">
    <source>
        <dbReference type="EMBL" id="RXN19673.1"/>
    </source>
</evidence>
<feature type="region of interest" description="Disordered" evidence="1">
    <location>
        <begin position="1"/>
        <end position="123"/>
    </location>
</feature>
<gene>
    <name evidence="2" type="ORF">ROHU_025546</name>
</gene>
<dbReference type="AlphaFoldDB" id="A0A498MIU1"/>
<sequence length="123" mass="12886">MLTENRQVPEWGAPTYPPRPPESSLRGASTPRKAPLELRSQACGDPSSPRAGGVNLPPCPSGLGASRGGGSSTRAAKRSSGRNSAETGPNLTKLGSPLDPKAAYPRGMEIRTSAEDHTRVKNR</sequence>
<proteinExistence type="predicted"/>
<organism evidence="2 3">
    <name type="scientific">Labeo rohita</name>
    <name type="common">Indian major carp</name>
    <name type="synonym">Cyprinus rohita</name>
    <dbReference type="NCBI Taxonomy" id="84645"/>
    <lineage>
        <taxon>Eukaryota</taxon>
        <taxon>Metazoa</taxon>
        <taxon>Chordata</taxon>
        <taxon>Craniata</taxon>
        <taxon>Vertebrata</taxon>
        <taxon>Euteleostomi</taxon>
        <taxon>Actinopterygii</taxon>
        <taxon>Neopterygii</taxon>
        <taxon>Teleostei</taxon>
        <taxon>Ostariophysi</taxon>
        <taxon>Cypriniformes</taxon>
        <taxon>Cyprinidae</taxon>
        <taxon>Labeoninae</taxon>
        <taxon>Labeonini</taxon>
        <taxon>Labeo</taxon>
    </lineage>
</organism>
<comment type="caution">
    <text evidence="2">The sequence shown here is derived from an EMBL/GenBank/DDBJ whole genome shotgun (WGS) entry which is preliminary data.</text>
</comment>
<feature type="compositionally biased region" description="Basic and acidic residues" evidence="1">
    <location>
        <begin position="108"/>
        <end position="123"/>
    </location>
</feature>
<accession>A0A498MIU1</accession>
<evidence type="ECO:0000256" key="1">
    <source>
        <dbReference type="SAM" id="MobiDB-lite"/>
    </source>
</evidence>
<dbReference type="Proteomes" id="UP000290572">
    <property type="component" value="Unassembled WGS sequence"/>
</dbReference>
<protein>
    <submittedName>
        <fullName evidence="2">Uncharacterized protein</fullName>
    </submittedName>
</protein>
<reference evidence="2 3" key="1">
    <citation type="submission" date="2018-03" db="EMBL/GenBank/DDBJ databases">
        <title>Draft genome sequence of Rohu Carp (Labeo rohita).</title>
        <authorList>
            <person name="Das P."/>
            <person name="Kushwaha B."/>
            <person name="Joshi C.G."/>
            <person name="Kumar D."/>
            <person name="Nagpure N.S."/>
            <person name="Sahoo L."/>
            <person name="Das S.P."/>
            <person name="Bit A."/>
            <person name="Patnaik S."/>
            <person name="Meher P.K."/>
            <person name="Jayasankar P."/>
            <person name="Koringa P.G."/>
            <person name="Patel N.V."/>
            <person name="Hinsu A.T."/>
            <person name="Kumar R."/>
            <person name="Pandey M."/>
            <person name="Agarwal S."/>
            <person name="Srivastava S."/>
            <person name="Singh M."/>
            <person name="Iquebal M.A."/>
            <person name="Jaiswal S."/>
            <person name="Angadi U.B."/>
            <person name="Kumar N."/>
            <person name="Raza M."/>
            <person name="Shah T.M."/>
            <person name="Rai A."/>
            <person name="Jena J.K."/>
        </authorList>
    </citation>
    <scope>NUCLEOTIDE SEQUENCE [LARGE SCALE GENOMIC DNA]</scope>
    <source>
        <strain evidence="2">DASCIFA01</strain>
        <tissue evidence="2">Testis</tissue>
    </source>
</reference>
<dbReference type="EMBL" id="QBIY01012660">
    <property type="protein sequence ID" value="RXN19673.1"/>
    <property type="molecule type" value="Genomic_DNA"/>
</dbReference>
<evidence type="ECO:0000313" key="3">
    <source>
        <dbReference type="Proteomes" id="UP000290572"/>
    </source>
</evidence>